<dbReference type="EMBL" id="LR787372">
    <property type="protein sequence ID" value="CAB3263234.1"/>
    <property type="molecule type" value="mRNA"/>
</dbReference>
<sequence>MGGGIKHLTNCWLHIGSHTGRVERNKQKWLHSRSRTTLSIHNLTSMHHWLGLLSMNRLWSRLTLFNDFSQVIWRLVTACAAACQGGRVDQKNHLNKTNYS</sequence>
<dbReference type="AlphaFoldDB" id="A0A6F9DID8"/>
<accession>A0A6F9DID8</accession>
<reference evidence="1" key="1">
    <citation type="submission" date="2020-04" db="EMBL/GenBank/DDBJ databases">
        <authorList>
            <person name="Neveu A P."/>
        </authorList>
    </citation>
    <scope>NUCLEOTIDE SEQUENCE</scope>
    <source>
        <tissue evidence="1">Whole embryo</tissue>
    </source>
</reference>
<proteinExistence type="evidence at transcript level"/>
<name>A0A6F9DID8_9ASCI</name>
<organism evidence="1">
    <name type="scientific">Phallusia mammillata</name>
    <dbReference type="NCBI Taxonomy" id="59560"/>
    <lineage>
        <taxon>Eukaryota</taxon>
        <taxon>Metazoa</taxon>
        <taxon>Chordata</taxon>
        <taxon>Tunicata</taxon>
        <taxon>Ascidiacea</taxon>
        <taxon>Phlebobranchia</taxon>
        <taxon>Ascidiidae</taxon>
        <taxon>Phallusia</taxon>
    </lineage>
</organism>
<gene>
    <name evidence="1" type="primary">LOC104266651</name>
</gene>
<protein>
    <submittedName>
        <fullName evidence="1">Uncharacterized protein LOC104266651</fullName>
    </submittedName>
</protein>
<evidence type="ECO:0000313" key="1">
    <source>
        <dbReference type="EMBL" id="CAB3263234.1"/>
    </source>
</evidence>